<dbReference type="GO" id="GO:0016758">
    <property type="term" value="F:hexosyltransferase activity"/>
    <property type="evidence" value="ECO:0007669"/>
    <property type="project" value="UniProtKB-ARBA"/>
</dbReference>
<dbReference type="RefSeq" id="WP_121925797.1">
    <property type="nucleotide sequence ID" value="NZ_CBCSGA010000004.1"/>
</dbReference>
<organism evidence="2 3">
    <name type="scientific">Flavobacterium weaverense</name>
    <dbReference type="NCBI Taxonomy" id="271156"/>
    <lineage>
        <taxon>Bacteria</taxon>
        <taxon>Pseudomonadati</taxon>
        <taxon>Bacteroidota</taxon>
        <taxon>Flavobacteriia</taxon>
        <taxon>Flavobacteriales</taxon>
        <taxon>Flavobacteriaceae</taxon>
        <taxon>Flavobacterium</taxon>
    </lineage>
</organism>
<dbReference type="AlphaFoldDB" id="A0A3L9ZWG2"/>
<dbReference type="PANTHER" id="PTHR22916">
    <property type="entry name" value="GLYCOSYLTRANSFERASE"/>
    <property type="match status" value="1"/>
</dbReference>
<dbReference type="CDD" id="cd04196">
    <property type="entry name" value="GT_2_like_d"/>
    <property type="match status" value="1"/>
</dbReference>
<dbReference type="Pfam" id="PF00535">
    <property type="entry name" value="Glycos_transf_2"/>
    <property type="match status" value="1"/>
</dbReference>
<gene>
    <name evidence="2" type="ORF">BC961_2168</name>
</gene>
<evidence type="ECO:0000313" key="3">
    <source>
        <dbReference type="Proteomes" id="UP000280368"/>
    </source>
</evidence>
<accession>A0A3L9ZWG2</accession>
<dbReference type="Proteomes" id="UP000280368">
    <property type="component" value="Unassembled WGS sequence"/>
</dbReference>
<evidence type="ECO:0000313" key="2">
    <source>
        <dbReference type="EMBL" id="RMA74838.1"/>
    </source>
</evidence>
<dbReference type="OrthoDB" id="9802649at2"/>
<dbReference type="PANTHER" id="PTHR22916:SF3">
    <property type="entry name" value="UDP-GLCNAC:BETAGAL BETA-1,3-N-ACETYLGLUCOSAMINYLTRANSFERASE-LIKE PROTEIN 1"/>
    <property type="match status" value="1"/>
</dbReference>
<feature type="domain" description="Glycosyltransferase 2-like" evidence="1">
    <location>
        <begin position="6"/>
        <end position="110"/>
    </location>
</feature>
<reference evidence="2 3" key="1">
    <citation type="submission" date="2018-10" db="EMBL/GenBank/DDBJ databases">
        <title>Genomic Encyclopedia of Archaeal and Bacterial Type Strains, Phase II (KMG-II): from individual species to whole genera.</title>
        <authorList>
            <person name="Goeker M."/>
        </authorList>
    </citation>
    <scope>NUCLEOTIDE SEQUENCE [LARGE SCALE GENOMIC DNA]</scope>
    <source>
        <strain evidence="2 3">DSM 19727</strain>
    </source>
</reference>
<keyword evidence="3" id="KW-1185">Reference proteome</keyword>
<evidence type="ECO:0000259" key="1">
    <source>
        <dbReference type="Pfam" id="PF00535"/>
    </source>
</evidence>
<protein>
    <submittedName>
        <fullName evidence="2">Rhamnosyltransferase</fullName>
    </submittedName>
</protein>
<dbReference type="InterPro" id="IPR029044">
    <property type="entry name" value="Nucleotide-diphossugar_trans"/>
</dbReference>
<proteinExistence type="predicted"/>
<name>A0A3L9ZWG2_9FLAO</name>
<sequence length="304" mass="35107">MSVVDIAMATYNGEKYLLAQLESILSQSFTDFRLFIRDDGSSDSTIEIIKSYAKKDSRIHFIDDNLGNLRVSRNFEQALTYCTAPYIMFADQDDVWFKNKIDVSLSYIKKVELIDKPVLVFSNSILSSETLDKEYGNNYSQDLDVTLKSFLFGNAGYQGAAMIFNQKLKQMALPFLANSCVHDYHISLIGLLLGNVCFINTPLMLYRRHSDATTKQNLTLFGRLKCLFEGDSILYNEKMLNYLKDFASFYKSNINTENINILNDYFEIVENKTSFSKRIQLVRKNKFKVRGSSKYLIFKIFLLR</sequence>
<dbReference type="InterPro" id="IPR001173">
    <property type="entry name" value="Glyco_trans_2-like"/>
</dbReference>
<keyword evidence="2" id="KW-0808">Transferase</keyword>
<dbReference type="SUPFAM" id="SSF53448">
    <property type="entry name" value="Nucleotide-diphospho-sugar transferases"/>
    <property type="match status" value="1"/>
</dbReference>
<dbReference type="Gene3D" id="3.90.550.10">
    <property type="entry name" value="Spore Coat Polysaccharide Biosynthesis Protein SpsA, Chain A"/>
    <property type="match status" value="1"/>
</dbReference>
<dbReference type="EMBL" id="REFH01000010">
    <property type="protein sequence ID" value="RMA74838.1"/>
    <property type="molecule type" value="Genomic_DNA"/>
</dbReference>
<comment type="caution">
    <text evidence="2">The sequence shown here is derived from an EMBL/GenBank/DDBJ whole genome shotgun (WGS) entry which is preliminary data.</text>
</comment>